<organism evidence="2">
    <name type="scientific">viral metagenome</name>
    <dbReference type="NCBI Taxonomy" id="1070528"/>
    <lineage>
        <taxon>unclassified sequences</taxon>
        <taxon>metagenomes</taxon>
        <taxon>organismal metagenomes</taxon>
    </lineage>
</organism>
<dbReference type="EMBL" id="MT144070">
    <property type="protein sequence ID" value="QJA48082.1"/>
    <property type="molecule type" value="Genomic_DNA"/>
</dbReference>
<evidence type="ECO:0000313" key="2">
    <source>
        <dbReference type="EMBL" id="QJA48082.1"/>
    </source>
</evidence>
<evidence type="ECO:0000313" key="3">
    <source>
        <dbReference type="EMBL" id="QJH96318.1"/>
    </source>
</evidence>
<feature type="region of interest" description="Disordered" evidence="1">
    <location>
        <begin position="158"/>
        <end position="181"/>
    </location>
</feature>
<sequence>MKYLINNSKPEVIVINQQKVIEYFTEAKKGKFTRYLIWIAMHPVGMRSDSGLDPEDQIDQYVVRYNLPPSEKLIINHKSEGFVKDYRYTSEQRRNINYTFSVEHYKHIVKFIIGTDQTDQRRYDLLVGVPTPIENDSDAKILTDRFYFVDECNEKGEITNPNPNIDRIDRKPMDTKDRKLPTQWEVMPREDFTQKFDIREAPKMTYKEEQVEELK</sequence>
<dbReference type="AlphaFoldDB" id="A0A6H1ZKT2"/>
<dbReference type="EMBL" id="MT144647">
    <property type="protein sequence ID" value="QJH96318.1"/>
    <property type="molecule type" value="Genomic_DNA"/>
</dbReference>
<feature type="compositionally biased region" description="Basic and acidic residues" evidence="1">
    <location>
        <begin position="166"/>
        <end position="180"/>
    </location>
</feature>
<accession>A0A6H1ZKT2</accession>
<proteinExistence type="predicted"/>
<evidence type="ECO:0000256" key="1">
    <source>
        <dbReference type="SAM" id="MobiDB-lite"/>
    </source>
</evidence>
<protein>
    <submittedName>
        <fullName evidence="2">Uncharacterized protein</fullName>
    </submittedName>
</protein>
<name>A0A6H1ZKT2_9ZZZZ</name>
<reference evidence="2" key="1">
    <citation type="submission" date="2020-03" db="EMBL/GenBank/DDBJ databases">
        <title>The deep terrestrial virosphere.</title>
        <authorList>
            <person name="Holmfeldt K."/>
            <person name="Nilsson E."/>
            <person name="Simone D."/>
            <person name="Lopez-Fernandez M."/>
            <person name="Wu X."/>
            <person name="de Brujin I."/>
            <person name="Lundin D."/>
            <person name="Andersson A."/>
            <person name="Bertilsson S."/>
            <person name="Dopson M."/>
        </authorList>
    </citation>
    <scope>NUCLEOTIDE SEQUENCE</scope>
    <source>
        <strain evidence="2">TM448A00831</strain>
        <strain evidence="3">TM448B00682</strain>
    </source>
</reference>
<gene>
    <name evidence="2" type="ORF">TM448A00831_0013</name>
    <name evidence="3" type="ORF">TM448B00682_0012</name>
</gene>